<dbReference type="InterPro" id="IPR027417">
    <property type="entry name" value="P-loop_NTPase"/>
</dbReference>
<dbReference type="PANTHER" id="PTHR42711">
    <property type="entry name" value="ABC TRANSPORTER ATP-BINDING PROTEIN"/>
    <property type="match status" value="1"/>
</dbReference>
<evidence type="ECO:0000313" key="7">
    <source>
        <dbReference type="EMBL" id="OQO89695.1"/>
    </source>
</evidence>
<dbReference type="OrthoDB" id="9804819at2"/>
<name>A0A1V8ZXR0_SACPI</name>
<dbReference type="PROSITE" id="PS50893">
    <property type="entry name" value="ABC_TRANSPORTER_2"/>
    <property type="match status" value="1"/>
</dbReference>
<dbReference type="Pfam" id="PF00005">
    <property type="entry name" value="ABC_tran"/>
    <property type="match status" value="1"/>
</dbReference>
<dbReference type="AlphaFoldDB" id="A0A1V8ZXR0"/>
<dbReference type="GO" id="GO:0005886">
    <property type="term" value="C:plasma membrane"/>
    <property type="evidence" value="ECO:0007669"/>
    <property type="project" value="UniProtKB-SubCell"/>
</dbReference>
<evidence type="ECO:0000256" key="5">
    <source>
        <dbReference type="ARBA" id="ARBA00023251"/>
    </source>
</evidence>
<evidence type="ECO:0000256" key="2">
    <source>
        <dbReference type="ARBA" id="ARBA00022448"/>
    </source>
</evidence>
<keyword evidence="5" id="KW-0046">Antibiotic resistance</keyword>
<evidence type="ECO:0000259" key="6">
    <source>
        <dbReference type="PROSITE" id="PS50893"/>
    </source>
</evidence>
<dbReference type="Proteomes" id="UP000192591">
    <property type="component" value="Unassembled WGS sequence"/>
</dbReference>
<dbReference type="STRING" id="1962155.B1813_22615"/>
<dbReference type="PANTHER" id="PTHR42711:SF18">
    <property type="entry name" value="ABC TRANSPORTER, ATP-BINDING PROTEIN"/>
    <property type="match status" value="1"/>
</dbReference>
<feature type="domain" description="ABC transporter" evidence="6">
    <location>
        <begin position="5"/>
        <end position="237"/>
    </location>
</feature>
<dbReference type="GO" id="GO:0016887">
    <property type="term" value="F:ATP hydrolysis activity"/>
    <property type="evidence" value="ECO:0007669"/>
    <property type="project" value="InterPro"/>
</dbReference>
<evidence type="ECO:0000256" key="4">
    <source>
        <dbReference type="ARBA" id="ARBA00022840"/>
    </source>
</evidence>
<evidence type="ECO:0000313" key="8">
    <source>
        <dbReference type="Proteomes" id="UP000192591"/>
    </source>
</evidence>
<dbReference type="GO" id="GO:0005524">
    <property type="term" value="F:ATP binding"/>
    <property type="evidence" value="ECO:0007669"/>
    <property type="project" value="UniProtKB-KW"/>
</dbReference>
<comment type="subcellular location">
    <subcellularLocation>
        <location evidence="1">Cell membrane</location>
        <topology evidence="1">Peripheral membrane protein</topology>
    </subcellularLocation>
</comment>
<keyword evidence="8" id="KW-1185">Reference proteome</keyword>
<dbReference type="Gene3D" id="3.40.50.300">
    <property type="entry name" value="P-loop containing nucleotide triphosphate hydrolases"/>
    <property type="match status" value="1"/>
</dbReference>
<proteinExistence type="predicted"/>
<dbReference type="SUPFAM" id="SSF52540">
    <property type="entry name" value="P-loop containing nucleoside triphosphate hydrolases"/>
    <property type="match status" value="1"/>
</dbReference>
<dbReference type="InterPro" id="IPR050763">
    <property type="entry name" value="ABC_transporter_ATP-binding"/>
</dbReference>
<keyword evidence="2" id="KW-0813">Transport</keyword>
<evidence type="ECO:0000256" key="1">
    <source>
        <dbReference type="ARBA" id="ARBA00004202"/>
    </source>
</evidence>
<dbReference type="EMBL" id="MWIH01000009">
    <property type="protein sequence ID" value="OQO89695.1"/>
    <property type="molecule type" value="Genomic_DNA"/>
</dbReference>
<keyword evidence="3" id="KW-0547">Nucleotide-binding</keyword>
<keyword evidence="4 7" id="KW-0067">ATP-binding</keyword>
<dbReference type="SMART" id="SM00382">
    <property type="entry name" value="AAA"/>
    <property type="match status" value="1"/>
</dbReference>
<dbReference type="InterPro" id="IPR003593">
    <property type="entry name" value="AAA+_ATPase"/>
</dbReference>
<protein>
    <submittedName>
        <fullName evidence="7">Bacteriocin ABC transporter ATP-binding protein</fullName>
    </submittedName>
</protein>
<gene>
    <name evidence="7" type="ORF">B1813_22615</name>
</gene>
<dbReference type="GO" id="GO:0046677">
    <property type="term" value="P:response to antibiotic"/>
    <property type="evidence" value="ECO:0007669"/>
    <property type="project" value="UniProtKB-KW"/>
</dbReference>
<dbReference type="InterPro" id="IPR003439">
    <property type="entry name" value="ABC_transporter-like_ATP-bd"/>
</dbReference>
<evidence type="ECO:0000256" key="3">
    <source>
        <dbReference type="ARBA" id="ARBA00022741"/>
    </source>
</evidence>
<sequence>MGDAVVVNELVKRYLPGAPAAVDGLGFSVRQGEVFGLLGPNGAGKTTTIGVLTTRILPTSGYATVAGMDVTARPKSARRALAVVPQHNNLDRSLNVRQNLLYHAAYHGVARSVRRARAAEIISRIGLDDHADAKVDRLSGGLAQRVMIARALMHRPEVLFLDEPSSGLDPQSRLFVHDEIRALREDGVTVVVTTHDMEEAAKLCDRVGIIDHGKMLKLDSPATMTNALPGSSALTVTVDADDAKSDSVVQILSEMDNVERVEKIGAGAPAPPPGMPGMPMPPWMAPPPQQPVSDGVRFRLYTSVEPAAVLPIMLKVLGGIGCDITDLSVSKPSLEDVFLHLTGRNLR</sequence>
<comment type="caution">
    <text evidence="7">The sequence shown here is derived from an EMBL/GenBank/DDBJ whole genome shotgun (WGS) entry which is preliminary data.</text>
</comment>
<dbReference type="RefSeq" id="WP_024877529.1">
    <property type="nucleotide sequence ID" value="NZ_AZUM01000009.1"/>
</dbReference>
<accession>A0A1V8ZXR0</accession>
<reference evidence="7 8" key="1">
    <citation type="submission" date="2017-02" db="EMBL/GenBank/DDBJ databases">
        <title>Draft genome of Saccharomonospora sp. 154.</title>
        <authorList>
            <person name="Alonso-Carmona G.S."/>
            <person name="De La Haba R."/>
            <person name="Vera-Gargallo B."/>
            <person name="Sandoval-Trujillo A.H."/>
            <person name="Ramirez-Duran N."/>
            <person name="Ventosa A."/>
        </authorList>
    </citation>
    <scope>NUCLEOTIDE SEQUENCE [LARGE SCALE GENOMIC DNA]</scope>
    <source>
        <strain evidence="7 8">LRS4.154</strain>
    </source>
</reference>
<organism evidence="7 8">
    <name type="scientific">Saccharomonospora piscinae</name>
    <dbReference type="NCBI Taxonomy" id="687388"/>
    <lineage>
        <taxon>Bacteria</taxon>
        <taxon>Bacillati</taxon>
        <taxon>Actinomycetota</taxon>
        <taxon>Actinomycetes</taxon>
        <taxon>Pseudonocardiales</taxon>
        <taxon>Pseudonocardiaceae</taxon>
        <taxon>Saccharomonospora</taxon>
    </lineage>
</organism>